<dbReference type="Proteomes" id="UP000578531">
    <property type="component" value="Unassembled WGS sequence"/>
</dbReference>
<dbReference type="OrthoDB" id="5419895at2759"/>
<name>A0A8H6FQG1_9LECA</name>
<protein>
    <submittedName>
        <fullName evidence="1">Uncharacterized protein</fullName>
    </submittedName>
</protein>
<comment type="caution">
    <text evidence="1">The sequence shown here is derived from an EMBL/GenBank/DDBJ whole genome shotgun (WGS) entry which is preliminary data.</text>
</comment>
<proteinExistence type="predicted"/>
<evidence type="ECO:0000313" key="1">
    <source>
        <dbReference type="EMBL" id="KAF6232736.1"/>
    </source>
</evidence>
<dbReference type="RefSeq" id="XP_037162162.1">
    <property type="nucleotide sequence ID" value="XM_037310846.1"/>
</dbReference>
<evidence type="ECO:0000313" key="2">
    <source>
        <dbReference type="Proteomes" id="UP000578531"/>
    </source>
</evidence>
<accession>A0A8H6FQG1</accession>
<gene>
    <name evidence="1" type="ORF">HO173_008950</name>
</gene>
<keyword evidence="2" id="KW-1185">Reference proteome</keyword>
<sequence>MTELGRYKEQLATSVSFERGMLLRRLTAGMTPEGIVGLKFLGSETNNLGIDREFALGNFDGEVPLGQLATEIGDGMKGLKAEIARDGRIIGLGLLEKDSSSTISSSRLDVEPSPNPLWYPTIPPITWTSTMAPSLDTDFTYLHHTTFASDPQSLKHLTHLCVFSDVNPPGIYGLQFHFDDRGPIPALSPSPGKGVSFMINGIRGECIAAIQTFYSERSQSAGLTIFTSQGRQANFSTTDVVNDTLLQKHVVDEYSYAAGIMARVVVKGDRALPYQNLGFLCAPGTQNQYPKSSKLSLDRMYDDNHNVWIENEKPHPDFLLSEFIGSQSSHGFINWITLDKPISRITACLLTGKRNFRGEEAPPALTGVKFDTTSGSPMLLGRCTSFGLSIDLENADKIVEFSIGLQISERSRSIQEIMFIFKSGIRKGLRADRLIEDHECQHRQVLRSGTSCDLVGLVWSFDLGPAYIGDQGVQGLYRLNANQPKEDFMPTIYPSVNWSKPPPPNLQLRPIPCSKVHSHRLHSSLRIDDDYEALLDSNLTSIKVYFNAFLQGLTFHYANGTSRILGNTVGAEESLELHDERIIAVYITSYVQRLPNMSLPRDTMAIGAIRFCLVENTSSEPKVRYTRHAGSPSIFGPFTNQQRGLWQAEGGGSANWRNCFPLEETCIQIESNTSFAGLWAEVVSTHIHRLGVLVSFSNPLTLDHVSQPHPTIESRASSHEEEMPGSWLARPPPAHFEQTSLLGHDIKAQDHRMWCHLLTQPSRVVIYRHAGPHGIVVVGIEFLTPTTADDPERATTLLGFRSLWTEHAITLQIKEEQKIIGIGVKANQPSQWRSGEQGLGLESVRIWVTGGVYVANGHDEGSDGWLDATCSHEEQLEGFVVAFGEYMQAIGLLTSR</sequence>
<organism evidence="1 2">
    <name type="scientific">Letharia columbiana</name>
    <dbReference type="NCBI Taxonomy" id="112416"/>
    <lineage>
        <taxon>Eukaryota</taxon>
        <taxon>Fungi</taxon>
        <taxon>Dikarya</taxon>
        <taxon>Ascomycota</taxon>
        <taxon>Pezizomycotina</taxon>
        <taxon>Lecanoromycetes</taxon>
        <taxon>OSLEUM clade</taxon>
        <taxon>Lecanoromycetidae</taxon>
        <taxon>Lecanorales</taxon>
        <taxon>Lecanorineae</taxon>
        <taxon>Parmeliaceae</taxon>
        <taxon>Letharia</taxon>
    </lineage>
</organism>
<dbReference type="AlphaFoldDB" id="A0A8H6FQG1"/>
<reference evidence="1 2" key="1">
    <citation type="journal article" date="2020" name="Genomics">
        <title>Complete, high-quality genomes from long-read metagenomic sequencing of two wolf lichen thalli reveals enigmatic genome architecture.</title>
        <authorList>
            <person name="McKenzie S.K."/>
            <person name="Walston R.F."/>
            <person name="Allen J.L."/>
        </authorList>
    </citation>
    <scope>NUCLEOTIDE SEQUENCE [LARGE SCALE GENOMIC DNA]</scope>
    <source>
        <strain evidence="1">WasteWater2</strain>
    </source>
</reference>
<dbReference type="EMBL" id="JACCJC010000045">
    <property type="protein sequence ID" value="KAF6232736.1"/>
    <property type="molecule type" value="Genomic_DNA"/>
</dbReference>
<dbReference type="GeneID" id="59290604"/>